<proteinExistence type="predicted"/>
<evidence type="ECO:0000256" key="5">
    <source>
        <dbReference type="ARBA" id="ARBA00023014"/>
    </source>
</evidence>
<reference evidence="6" key="1">
    <citation type="submission" date="2020-12" db="EMBL/GenBank/DDBJ databases">
        <title>Complete genome investigation of Xanthomonas citri pv. durantae LMG696.</title>
        <authorList>
            <person name="Rana R."/>
            <person name="Bansal K."/>
            <person name="Patil P.B."/>
        </authorList>
    </citation>
    <scope>NUCLEOTIDE SEQUENCE</scope>
    <source>
        <strain evidence="6">LMG696</strain>
    </source>
</reference>
<sequence>MSSTLSTERTFPLNAWYVAAWDYELENRLLGRKICDLPVVLYRRKDGVPVALEDACWHRFLPLSAGSLINDEVRCGYHGLVFNAQGRCTHMPSQETLNPSACVKSYPLVERHRFVWIWMGEPAKADPDLIPDVFQNQHPEWAGDGGITDLACDYRLLIDNLMDLTHETFVHGSSIGNDAVAEAPFSVRHSATEVYLTRWMLDIDPPPFFKKQLNRPGHVDRWQMITFRAPSTVTIDVGVAPTGTGAPEGDRSEGLSGFVIHTATPIDAKTCRYFWAFLRNYKLQDQRLTTEWRESARRIFGEDKAVLELQQKAVEQYPDREFYFLNIDGGAMWARRMIDRHIAAEGTEPGPRRIPLRQVAGGAP</sequence>
<gene>
    <name evidence="6" type="ORF">Xdur_011970</name>
</gene>
<dbReference type="InterPro" id="IPR050584">
    <property type="entry name" value="Cholesterol_7-desaturase"/>
</dbReference>
<keyword evidence="5" id="KW-0411">Iron-sulfur</keyword>
<evidence type="ECO:0000256" key="1">
    <source>
        <dbReference type="ARBA" id="ARBA00022714"/>
    </source>
</evidence>
<evidence type="ECO:0000256" key="4">
    <source>
        <dbReference type="ARBA" id="ARBA00023004"/>
    </source>
</evidence>
<dbReference type="InterPro" id="IPR036922">
    <property type="entry name" value="Rieske_2Fe-2S_sf"/>
</dbReference>
<evidence type="ECO:0000256" key="2">
    <source>
        <dbReference type="ARBA" id="ARBA00022723"/>
    </source>
</evidence>
<dbReference type="Pfam" id="PF19112">
    <property type="entry name" value="VanA_C"/>
    <property type="match status" value="1"/>
</dbReference>
<evidence type="ECO:0000313" key="7">
    <source>
        <dbReference type="Proteomes" id="UP000190508"/>
    </source>
</evidence>
<dbReference type="CDD" id="cd08878">
    <property type="entry name" value="RHO_alpha_C_DMO-like"/>
    <property type="match status" value="1"/>
</dbReference>
<dbReference type="InterPro" id="IPR044043">
    <property type="entry name" value="VanA_C_cat"/>
</dbReference>
<dbReference type="GO" id="GO:0051537">
    <property type="term" value="F:2 iron, 2 sulfur cluster binding"/>
    <property type="evidence" value="ECO:0007669"/>
    <property type="project" value="UniProtKB-KW"/>
</dbReference>
<evidence type="ECO:0000313" key="6">
    <source>
        <dbReference type="EMBL" id="UVG56996.1"/>
    </source>
</evidence>
<keyword evidence="2" id="KW-0479">Metal-binding</keyword>
<dbReference type="SUPFAM" id="SSF50022">
    <property type="entry name" value="ISP domain"/>
    <property type="match status" value="1"/>
</dbReference>
<keyword evidence="6" id="KW-0223">Dioxygenase</keyword>
<dbReference type="AlphaFoldDB" id="A0A9X6BIT8"/>
<name>A0A9X6BIT8_XANCI</name>
<dbReference type="Pfam" id="PF00355">
    <property type="entry name" value="Rieske"/>
    <property type="match status" value="1"/>
</dbReference>
<dbReference type="Gene3D" id="3.90.380.10">
    <property type="entry name" value="Naphthalene 1,2-dioxygenase Alpha Subunit, Chain A, domain 1"/>
    <property type="match status" value="1"/>
</dbReference>
<dbReference type="GO" id="GO:0046872">
    <property type="term" value="F:metal ion binding"/>
    <property type="evidence" value="ECO:0007669"/>
    <property type="project" value="UniProtKB-KW"/>
</dbReference>
<dbReference type="PANTHER" id="PTHR21266">
    <property type="entry name" value="IRON-SULFUR DOMAIN CONTAINING PROTEIN"/>
    <property type="match status" value="1"/>
</dbReference>
<dbReference type="EMBL" id="CP066343">
    <property type="protein sequence ID" value="UVG56996.1"/>
    <property type="molecule type" value="Genomic_DNA"/>
</dbReference>
<dbReference type="PROSITE" id="PS51296">
    <property type="entry name" value="RIESKE"/>
    <property type="match status" value="1"/>
</dbReference>
<dbReference type="GO" id="GO:0051213">
    <property type="term" value="F:dioxygenase activity"/>
    <property type="evidence" value="ECO:0007669"/>
    <property type="project" value="UniProtKB-KW"/>
</dbReference>
<keyword evidence="4" id="KW-0408">Iron</keyword>
<dbReference type="SUPFAM" id="SSF55961">
    <property type="entry name" value="Bet v1-like"/>
    <property type="match status" value="1"/>
</dbReference>
<dbReference type="Proteomes" id="UP000190508">
    <property type="component" value="Chromosome"/>
</dbReference>
<protein>
    <submittedName>
        <fullName evidence="6">Aromatic ring-hydroxylating dioxygenase subunit alpha</fullName>
    </submittedName>
</protein>
<dbReference type="Gene3D" id="2.102.10.10">
    <property type="entry name" value="Rieske [2Fe-2S] iron-sulphur domain"/>
    <property type="match status" value="1"/>
</dbReference>
<keyword evidence="3" id="KW-0560">Oxidoreductase</keyword>
<keyword evidence="1" id="KW-0001">2Fe-2S</keyword>
<organism evidence="6 7">
    <name type="scientific">Xanthomonas citri pv. durantae</name>
    <dbReference type="NCBI Taxonomy" id="487862"/>
    <lineage>
        <taxon>Bacteria</taxon>
        <taxon>Pseudomonadati</taxon>
        <taxon>Pseudomonadota</taxon>
        <taxon>Gammaproteobacteria</taxon>
        <taxon>Lysobacterales</taxon>
        <taxon>Lysobacteraceae</taxon>
        <taxon>Xanthomonas</taxon>
    </lineage>
</organism>
<evidence type="ECO:0000256" key="3">
    <source>
        <dbReference type="ARBA" id="ARBA00023002"/>
    </source>
</evidence>
<dbReference type="InterPro" id="IPR017941">
    <property type="entry name" value="Rieske_2Fe-2S"/>
</dbReference>
<accession>A0A9X6BIT8</accession>
<dbReference type="RefSeq" id="WP_040277463.1">
    <property type="nucleotide sequence ID" value="NZ_CP066343.1"/>
</dbReference>
<dbReference type="PANTHER" id="PTHR21266:SF60">
    <property type="entry name" value="3-KETOSTEROID-9-ALPHA-MONOOXYGENASE, OXYGENASE COMPONENT"/>
    <property type="match status" value="1"/>
</dbReference>